<evidence type="ECO:0000256" key="3">
    <source>
        <dbReference type="PIRSR" id="PIRSR036979-1"/>
    </source>
</evidence>
<dbReference type="Pfam" id="PF00491">
    <property type="entry name" value="Arginase"/>
    <property type="match status" value="1"/>
</dbReference>
<accession>A0A841RAE3</accession>
<evidence type="ECO:0000313" key="6">
    <source>
        <dbReference type="Proteomes" id="UP000587760"/>
    </source>
</evidence>
<dbReference type="GO" id="GO:0046872">
    <property type="term" value="F:metal ion binding"/>
    <property type="evidence" value="ECO:0007669"/>
    <property type="project" value="UniProtKB-KW"/>
</dbReference>
<keyword evidence="1 3" id="KW-0479">Metal-binding</keyword>
<feature type="binding site" evidence="3">
    <location>
        <position position="139"/>
    </location>
    <ligand>
        <name>Mn(2+)</name>
        <dbReference type="ChEBI" id="CHEBI:29035"/>
        <label>1</label>
    </ligand>
</feature>
<dbReference type="PANTHER" id="PTHR11358:SF26">
    <property type="entry name" value="GUANIDINO ACID HYDROLASE, MITOCHONDRIAL"/>
    <property type="match status" value="1"/>
</dbReference>
<comment type="cofactor">
    <cofactor evidence="3">
        <name>Mn(2+)</name>
        <dbReference type="ChEBI" id="CHEBI:29035"/>
    </cofactor>
    <text evidence="3">Binds 2 manganese ions per subunit.</text>
</comment>
<proteinExistence type="inferred from homology"/>
<dbReference type="PIRSF" id="PIRSF036979">
    <property type="entry name" value="Arginase"/>
    <property type="match status" value="1"/>
</dbReference>
<dbReference type="PRINTS" id="PR00116">
    <property type="entry name" value="ARGINASE"/>
</dbReference>
<feature type="binding site" evidence="3">
    <location>
        <position position="137"/>
    </location>
    <ligand>
        <name>Mn(2+)</name>
        <dbReference type="ChEBI" id="CHEBI:29035"/>
        <label>1</label>
    </ligand>
</feature>
<sequence length="301" mass="32358">MKRNIDLQIAGAENISFEESAIAVWGLPTSAGGGTGRLGAEKGPEQIRIASHTWNTLRTSAGYQFDHSGKICDLGDIPLDGLSGAELIAEIAGKCPADSWDRFLLTLGGDHSITYPLIKAIVSKCGRPPGLIYFDAHPDTVDQVDGNPYSHAAVLRRLVDENLIDQERTLLIGIRVPEAEEVDYIQDKKLKVISPDDILEKGIGFVRSEMEKLIDGNPLYMSLDLDVMNGCEVPGVENPEPGGLSSRELLYLVNRIAPHLSSCDIVELSGETDPAGITAKTAARLAIDIMGGVLNQSSKGK</sequence>
<evidence type="ECO:0000256" key="2">
    <source>
        <dbReference type="ARBA" id="ARBA00022801"/>
    </source>
</evidence>
<dbReference type="EMBL" id="JACHGJ010000004">
    <property type="protein sequence ID" value="MBB6480696.1"/>
    <property type="molecule type" value="Genomic_DNA"/>
</dbReference>
<feature type="binding site" evidence="3">
    <location>
        <position position="224"/>
    </location>
    <ligand>
        <name>Mn(2+)</name>
        <dbReference type="ChEBI" id="CHEBI:29035"/>
        <label>1</label>
    </ligand>
</feature>
<name>A0A841RAE3_9SPIO</name>
<reference evidence="5 6" key="1">
    <citation type="submission" date="2020-08" db="EMBL/GenBank/DDBJ databases">
        <title>Genomic Encyclopedia of Type Strains, Phase IV (KMG-IV): sequencing the most valuable type-strain genomes for metagenomic binning, comparative biology and taxonomic classification.</title>
        <authorList>
            <person name="Goeker M."/>
        </authorList>
    </citation>
    <scope>NUCLEOTIDE SEQUENCE [LARGE SCALE GENOMIC DNA]</scope>
    <source>
        <strain evidence="5 6">DSM 2461</strain>
    </source>
</reference>
<dbReference type="InterPro" id="IPR023696">
    <property type="entry name" value="Ureohydrolase_dom_sf"/>
</dbReference>
<keyword evidence="3" id="KW-0464">Manganese</keyword>
<dbReference type="RefSeq" id="WP_184746963.1">
    <property type="nucleotide sequence ID" value="NZ_JACHGJ010000004.1"/>
</dbReference>
<dbReference type="GO" id="GO:0033389">
    <property type="term" value="P:putrescine biosynthetic process from arginine, via agmatine"/>
    <property type="evidence" value="ECO:0007669"/>
    <property type="project" value="TreeGrafter"/>
</dbReference>
<protein>
    <submittedName>
        <fullName evidence="5">Agmatinase</fullName>
    </submittedName>
</protein>
<gene>
    <name evidence="5" type="ORF">HNR50_002369</name>
</gene>
<comment type="similarity">
    <text evidence="4">Belongs to the arginase family.</text>
</comment>
<feature type="binding site" evidence="3">
    <location>
        <position position="111"/>
    </location>
    <ligand>
        <name>Mn(2+)</name>
        <dbReference type="ChEBI" id="CHEBI:29035"/>
        <label>1</label>
    </ligand>
</feature>
<dbReference type="AlphaFoldDB" id="A0A841RAE3"/>
<dbReference type="Gene3D" id="3.40.800.10">
    <property type="entry name" value="Ureohydrolase domain"/>
    <property type="match status" value="1"/>
</dbReference>
<keyword evidence="6" id="KW-1185">Reference proteome</keyword>
<dbReference type="PANTHER" id="PTHR11358">
    <property type="entry name" value="ARGINASE/AGMATINASE"/>
    <property type="match status" value="1"/>
</dbReference>
<dbReference type="InterPro" id="IPR006035">
    <property type="entry name" value="Ureohydrolase"/>
</dbReference>
<evidence type="ECO:0000256" key="1">
    <source>
        <dbReference type="ARBA" id="ARBA00022723"/>
    </source>
</evidence>
<organism evidence="5 6">
    <name type="scientific">Spirochaeta isovalerica</name>
    <dbReference type="NCBI Taxonomy" id="150"/>
    <lineage>
        <taxon>Bacteria</taxon>
        <taxon>Pseudomonadati</taxon>
        <taxon>Spirochaetota</taxon>
        <taxon>Spirochaetia</taxon>
        <taxon>Spirochaetales</taxon>
        <taxon>Spirochaetaceae</taxon>
        <taxon>Spirochaeta</taxon>
    </lineage>
</organism>
<dbReference type="SUPFAM" id="SSF52768">
    <property type="entry name" value="Arginase/deacetylase"/>
    <property type="match status" value="1"/>
</dbReference>
<feature type="binding site" evidence="3">
    <location>
        <position position="135"/>
    </location>
    <ligand>
        <name>Mn(2+)</name>
        <dbReference type="ChEBI" id="CHEBI:29035"/>
        <label>1</label>
    </ligand>
</feature>
<evidence type="ECO:0000313" key="5">
    <source>
        <dbReference type="EMBL" id="MBB6480696.1"/>
    </source>
</evidence>
<dbReference type="PROSITE" id="PS51409">
    <property type="entry name" value="ARGINASE_2"/>
    <property type="match status" value="1"/>
</dbReference>
<keyword evidence="2" id="KW-0378">Hydrolase</keyword>
<evidence type="ECO:0000256" key="4">
    <source>
        <dbReference type="PROSITE-ProRule" id="PRU00742"/>
    </source>
</evidence>
<dbReference type="Proteomes" id="UP000587760">
    <property type="component" value="Unassembled WGS sequence"/>
</dbReference>
<feature type="binding site" evidence="3">
    <location>
        <position position="226"/>
    </location>
    <ligand>
        <name>Mn(2+)</name>
        <dbReference type="ChEBI" id="CHEBI:29035"/>
        <label>1</label>
    </ligand>
</feature>
<dbReference type="GO" id="GO:0008783">
    <property type="term" value="F:agmatinase activity"/>
    <property type="evidence" value="ECO:0007669"/>
    <property type="project" value="TreeGrafter"/>
</dbReference>
<comment type="caution">
    <text evidence="5">The sequence shown here is derived from an EMBL/GenBank/DDBJ whole genome shotgun (WGS) entry which is preliminary data.</text>
</comment>